<sequence length="36" mass="3998">MADQDTPAEFRQAVNMTAGELTKWLGTDEAKAWAED</sequence>
<dbReference type="AlphaFoldDB" id="A0A4R6JPB5"/>
<dbReference type="InterPro" id="IPR021487">
    <property type="entry name" value="DUF3140"/>
</dbReference>
<dbReference type="Proteomes" id="UP000294901">
    <property type="component" value="Unassembled WGS sequence"/>
</dbReference>
<proteinExistence type="predicted"/>
<dbReference type="Pfam" id="PF11338">
    <property type="entry name" value="DUF3140"/>
    <property type="match status" value="1"/>
</dbReference>
<dbReference type="EMBL" id="SNWR01000001">
    <property type="protein sequence ID" value="TDO37622.1"/>
    <property type="molecule type" value="Genomic_DNA"/>
</dbReference>
<organism evidence="1 2">
    <name type="scientific">Paractinoplanes brasiliensis</name>
    <dbReference type="NCBI Taxonomy" id="52695"/>
    <lineage>
        <taxon>Bacteria</taxon>
        <taxon>Bacillati</taxon>
        <taxon>Actinomycetota</taxon>
        <taxon>Actinomycetes</taxon>
        <taxon>Micromonosporales</taxon>
        <taxon>Micromonosporaceae</taxon>
        <taxon>Paractinoplanes</taxon>
    </lineage>
</organism>
<gene>
    <name evidence="1" type="ORF">C8E87_1254</name>
</gene>
<accession>A0A4R6JPB5</accession>
<comment type="caution">
    <text evidence="1">The sequence shown here is derived from an EMBL/GenBank/DDBJ whole genome shotgun (WGS) entry which is preliminary data.</text>
</comment>
<keyword evidence="2" id="KW-1185">Reference proteome</keyword>
<dbReference type="RefSeq" id="WP_133872217.1">
    <property type="nucleotide sequence ID" value="NZ_BOMD01000094.1"/>
</dbReference>
<dbReference type="OrthoDB" id="513524at2"/>
<protein>
    <submittedName>
        <fullName evidence="1">Uncharacterized protein DUF3140</fullName>
    </submittedName>
</protein>
<reference evidence="1 2" key="1">
    <citation type="submission" date="2019-03" db="EMBL/GenBank/DDBJ databases">
        <title>Sequencing the genomes of 1000 actinobacteria strains.</title>
        <authorList>
            <person name="Klenk H.-P."/>
        </authorList>
    </citation>
    <scope>NUCLEOTIDE SEQUENCE [LARGE SCALE GENOMIC DNA]</scope>
    <source>
        <strain evidence="1 2">DSM 43805</strain>
    </source>
</reference>
<evidence type="ECO:0000313" key="2">
    <source>
        <dbReference type="Proteomes" id="UP000294901"/>
    </source>
</evidence>
<evidence type="ECO:0000313" key="1">
    <source>
        <dbReference type="EMBL" id="TDO37622.1"/>
    </source>
</evidence>
<name>A0A4R6JPB5_9ACTN</name>